<dbReference type="NCBIfam" id="TIGR00756">
    <property type="entry name" value="PPR"/>
    <property type="match status" value="4"/>
</dbReference>
<evidence type="ECO:0000313" key="4">
    <source>
        <dbReference type="Proteomes" id="UP001415857"/>
    </source>
</evidence>
<dbReference type="FunFam" id="1.25.40.10:FF:000090">
    <property type="entry name" value="Pentatricopeptide repeat-containing protein, chloroplastic"/>
    <property type="match status" value="1"/>
</dbReference>
<dbReference type="Proteomes" id="UP001415857">
    <property type="component" value="Unassembled WGS sequence"/>
</dbReference>
<comment type="caution">
    <text evidence="3">The sequence shown here is derived from an EMBL/GenBank/DDBJ whole genome shotgun (WGS) entry which is preliminary data.</text>
</comment>
<dbReference type="Pfam" id="PF01535">
    <property type="entry name" value="PPR"/>
    <property type="match status" value="4"/>
</dbReference>
<dbReference type="FunFam" id="1.25.40.10:FF:000344">
    <property type="entry name" value="Pentatricopeptide repeat-containing protein"/>
    <property type="match status" value="1"/>
</dbReference>
<dbReference type="FunFam" id="1.25.40.10:FF:000073">
    <property type="entry name" value="Pentatricopeptide repeat-containing protein chloroplastic"/>
    <property type="match status" value="1"/>
</dbReference>
<dbReference type="InterPro" id="IPR002885">
    <property type="entry name" value="PPR_rpt"/>
</dbReference>
<dbReference type="Gene3D" id="1.25.40.10">
    <property type="entry name" value="Tetratricopeptide repeat domain"/>
    <property type="match status" value="5"/>
</dbReference>
<keyword evidence="1" id="KW-0677">Repeat</keyword>
<evidence type="ECO:0000256" key="2">
    <source>
        <dbReference type="PROSITE-ProRule" id="PRU00708"/>
    </source>
</evidence>
<dbReference type="InterPro" id="IPR046848">
    <property type="entry name" value="E_motif"/>
</dbReference>
<reference evidence="3 4" key="1">
    <citation type="journal article" date="2024" name="Plant J.">
        <title>Genome sequences and population genomics reveal climatic adaptation and genomic divergence between two closely related sweetgum species.</title>
        <authorList>
            <person name="Xu W.Q."/>
            <person name="Ren C.Q."/>
            <person name="Zhang X.Y."/>
            <person name="Comes H.P."/>
            <person name="Liu X.H."/>
            <person name="Li Y.G."/>
            <person name="Kettle C.J."/>
            <person name="Jalonen R."/>
            <person name="Gaisberger H."/>
            <person name="Ma Y.Z."/>
            <person name="Qiu Y.X."/>
        </authorList>
    </citation>
    <scope>NUCLEOTIDE SEQUENCE [LARGE SCALE GENOMIC DNA]</scope>
    <source>
        <strain evidence="3">Hangzhou</strain>
    </source>
</reference>
<organism evidence="3 4">
    <name type="scientific">Liquidambar formosana</name>
    <name type="common">Formosan gum</name>
    <dbReference type="NCBI Taxonomy" id="63359"/>
    <lineage>
        <taxon>Eukaryota</taxon>
        <taxon>Viridiplantae</taxon>
        <taxon>Streptophyta</taxon>
        <taxon>Embryophyta</taxon>
        <taxon>Tracheophyta</taxon>
        <taxon>Spermatophyta</taxon>
        <taxon>Magnoliopsida</taxon>
        <taxon>eudicotyledons</taxon>
        <taxon>Gunneridae</taxon>
        <taxon>Pentapetalae</taxon>
        <taxon>Saxifragales</taxon>
        <taxon>Altingiaceae</taxon>
        <taxon>Liquidambar</taxon>
    </lineage>
</organism>
<dbReference type="PANTHER" id="PTHR24015:SF1063">
    <property type="entry name" value="OS12G0156900 PROTEIN"/>
    <property type="match status" value="1"/>
</dbReference>
<accession>A0AAP0RVJ0</accession>
<dbReference type="PROSITE" id="PS51375">
    <property type="entry name" value="PPR"/>
    <property type="match status" value="5"/>
</dbReference>
<dbReference type="SUPFAM" id="SSF48452">
    <property type="entry name" value="TPR-like"/>
    <property type="match status" value="1"/>
</dbReference>
<evidence type="ECO:0000256" key="1">
    <source>
        <dbReference type="ARBA" id="ARBA00022737"/>
    </source>
</evidence>
<dbReference type="GO" id="GO:0009451">
    <property type="term" value="P:RNA modification"/>
    <property type="evidence" value="ECO:0007669"/>
    <property type="project" value="InterPro"/>
</dbReference>
<gene>
    <name evidence="3" type="ORF">L1049_024950</name>
</gene>
<feature type="repeat" description="PPR" evidence="2">
    <location>
        <begin position="211"/>
        <end position="245"/>
    </location>
</feature>
<evidence type="ECO:0008006" key="5">
    <source>
        <dbReference type="Google" id="ProtNLM"/>
    </source>
</evidence>
<evidence type="ECO:0000313" key="3">
    <source>
        <dbReference type="EMBL" id="KAK9285750.1"/>
    </source>
</evidence>
<dbReference type="PANTHER" id="PTHR24015">
    <property type="entry name" value="OS07G0578800 PROTEIN-RELATED"/>
    <property type="match status" value="1"/>
</dbReference>
<dbReference type="InterPro" id="IPR011990">
    <property type="entry name" value="TPR-like_helical_dom_sf"/>
</dbReference>
<name>A0AAP0RVJ0_LIQFO</name>
<sequence>MNGSLTFKLLKPHNHYTILLKKSYTTAAAAAHFTQHALNHPLTSLQCGTMLQSLTNSKSVTKGQKLHAHMIVCGVLRNNTYVSTKLAAFYANCGRMAEARVIFDGIVLKSSFLWNFMIRGYACNGFSMKSLVLYREMLSFGQKADNFTYPFVLKVCGDLNLVEIGRRVHCEIVVCGLESDIYVGNCLLAMYSNFGDMEKARMVFDRMLKRDLTSWNTMIMGYVKNGDPREALVVFDLMRKSGLIADCTTLLGVLSACADSAAVKQGKAIHGYVLRNSIAHCNNFLTNSLIGMYCNCNSMVYARRLFEEVSRKDTVSWNSMISGYTKNGDAFESLRLFCRMVPEGAEPDQVTLIAVLRACDQITALHFGMSVHSYIVKKGFDENTIAGTALIDMYSKCGSLDCSRRVFDEMPKRNLVSWSAMVAGYGLHGRGSEAISIFHEMRTNSITPDEGVFTSVLSACSHAGLLDQGKEIFYSMTNKFDMRPGLAHYSCLVDLLGRAGHLDEAYELIKTMEVKPTVDTWAALLSACRLHQNVELAEISAQEVFNMDPKRVVSYICLSNIYAIEKRWDDVERVRGMVRRRGLKKPPGCSFIEVDKLHSFLM</sequence>
<keyword evidence="4" id="KW-1185">Reference proteome</keyword>
<feature type="repeat" description="PPR" evidence="2">
    <location>
        <begin position="313"/>
        <end position="347"/>
    </location>
</feature>
<dbReference type="Pfam" id="PF20431">
    <property type="entry name" value="E_motif"/>
    <property type="match status" value="1"/>
</dbReference>
<feature type="repeat" description="PPR" evidence="2">
    <location>
        <begin position="110"/>
        <end position="144"/>
    </location>
</feature>
<protein>
    <recommendedName>
        <fullName evidence="5">Pentatricopeptide repeat-containing protein</fullName>
    </recommendedName>
</protein>
<feature type="repeat" description="PPR" evidence="2">
    <location>
        <begin position="180"/>
        <end position="210"/>
    </location>
</feature>
<proteinExistence type="predicted"/>
<dbReference type="AlphaFoldDB" id="A0AAP0RVJ0"/>
<dbReference type="Pfam" id="PF13041">
    <property type="entry name" value="PPR_2"/>
    <property type="match status" value="2"/>
</dbReference>
<feature type="repeat" description="PPR" evidence="2">
    <location>
        <begin position="414"/>
        <end position="448"/>
    </location>
</feature>
<dbReference type="EMBL" id="JBBPBK010000005">
    <property type="protein sequence ID" value="KAK9285750.1"/>
    <property type="molecule type" value="Genomic_DNA"/>
</dbReference>
<dbReference type="GO" id="GO:0003729">
    <property type="term" value="F:mRNA binding"/>
    <property type="evidence" value="ECO:0007669"/>
    <property type="project" value="UniProtKB-ARBA"/>
</dbReference>
<dbReference type="InterPro" id="IPR046960">
    <property type="entry name" value="PPR_At4g14850-like_plant"/>
</dbReference>